<reference evidence="9 10" key="1">
    <citation type="submission" date="2017-09" db="EMBL/GenBank/DDBJ databases">
        <title>Genome sequencing of Besnoitia besnoiti strain Bb-Ger1.</title>
        <authorList>
            <person name="Schares G."/>
            <person name="Venepally P."/>
            <person name="Lorenzi H.A."/>
        </authorList>
    </citation>
    <scope>NUCLEOTIDE SEQUENCE [LARGE SCALE GENOMIC DNA]</scope>
    <source>
        <strain evidence="9 10">Bb-Ger1</strain>
    </source>
</reference>
<keyword evidence="10" id="KW-1185">Reference proteome</keyword>
<comment type="caution">
    <text evidence="9">The sequence shown here is derived from an EMBL/GenBank/DDBJ whole genome shotgun (WGS) entry which is preliminary data.</text>
</comment>
<dbReference type="GeneID" id="40309978"/>
<keyword evidence="6" id="KW-0175">Coiled coil</keyword>
<dbReference type="GO" id="GO:0003677">
    <property type="term" value="F:DNA binding"/>
    <property type="evidence" value="ECO:0007669"/>
    <property type="project" value="UniProtKB-KW"/>
</dbReference>
<evidence type="ECO:0000256" key="7">
    <source>
        <dbReference type="SAM" id="MobiDB-lite"/>
    </source>
</evidence>
<evidence type="ECO:0000256" key="3">
    <source>
        <dbReference type="ARBA" id="ARBA00023125"/>
    </source>
</evidence>
<organism evidence="9 10">
    <name type="scientific">Besnoitia besnoiti</name>
    <name type="common">Apicomplexan protozoan</name>
    <dbReference type="NCBI Taxonomy" id="94643"/>
    <lineage>
        <taxon>Eukaryota</taxon>
        <taxon>Sar</taxon>
        <taxon>Alveolata</taxon>
        <taxon>Apicomplexa</taxon>
        <taxon>Conoidasida</taxon>
        <taxon>Coccidia</taxon>
        <taxon>Eucoccidiorida</taxon>
        <taxon>Eimeriorina</taxon>
        <taxon>Sarcocystidae</taxon>
        <taxon>Besnoitia</taxon>
    </lineage>
</organism>
<feature type="compositionally biased region" description="Low complexity" evidence="7">
    <location>
        <begin position="475"/>
        <end position="487"/>
    </location>
</feature>
<evidence type="ECO:0000256" key="2">
    <source>
        <dbReference type="ARBA" id="ARBA00023015"/>
    </source>
</evidence>
<keyword evidence="4" id="KW-0804">Transcription</keyword>
<dbReference type="GO" id="GO:0003700">
    <property type="term" value="F:DNA-binding transcription factor activity"/>
    <property type="evidence" value="ECO:0007669"/>
    <property type="project" value="InterPro"/>
</dbReference>
<dbReference type="KEGG" id="bbes:BESB_050480"/>
<accession>A0A2A9MLF9</accession>
<name>A0A2A9MLF9_BESBE</name>
<evidence type="ECO:0000256" key="6">
    <source>
        <dbReference type="SAM" id="Coils"/>
    </source>
</evidence>
<dbReference type="GO" id="GO:0005634">
    <property type="term" value="C:nucleus"/>
    <property type="evidence" value="ECO:0007669"/>
    <property type="project" value="UniProtKB-SubCell"/>
</dbReference>
<feature type="compositionally biased region" description="Basic and acidic residues" evidence="7">
    <location>
        <begin position="384"/>
        <end position="396"/>
    </location>
</feature>
<dbReference type="Gene3D" id="1.20.5.2050">
    <property type="match status" value="1"/>
</dbReference>
<feature type="region of interest" description="Disordered" evidence="7">
    <location>
        <begin position="781"/>
        <end position="809"/>
    </location>
</feature>
<feature type="region of interest" description="Disordered" evidence="7">
    <location>
        <begin position="434"/>
        <end position="513"/>
    </location>
</feature>
<dbReference type="EMBL" id="NWUJ01000003">
    <property type="protein sequence ID" value="PFH36856.1"/>
    <property type="molecule type" value="Genomic_DNA"/>
</dbReference>
<proteinExistence type="predicted"/>
<keyword evidence="3" id="KW-0238">DNA-binding</keyword>
<feature type="compositionally biased region" description="Low complexity" evidence="7">
    <location>
        <begin position="446"/>
        <end position="457"/>
    </location>
</feature>
<keyword evidence="5" id="KW-0539">Nucleus</keyword>
<sequence>MIAVPEMNHNDAAETVACQGSIGDSGLAAGKMEAAMIRDHNGASPENTVFSTSDDMRKAGGEARAAATDQEIPALEALACPESADSCDSLNAGAKAFTSTLLALSAAAVRNGAHGQKDQGLCDVPAVKLSRTESLDAAVLNASSDDTADDCDFLGKLTTDTSTTSEFVGNGGNSSIASTAVSRLQTGDGAWCPLNSILESAAWVATSEQAEKKPDRLAAKLATPNSRMSPRGAHDYSAVNHDAKSGRVALNTSAGVADKAILEEHETLARMSKAETIERMKGNHIRRCDSRSSGGLPAFASPTTKERRQLFPDEEAGHFSEITGSSSLQLLCSLMAEAREMLRSIAAVQQGVVEAQHQLTLLLRTAAIGTASPSRAPLARHRVMASEDRSSRDVRPHLNLAGASEHAVDWEDSELFGASSLSAPNPGEVALSSLTADATPATRDGSTSSVTSKCHSSPRLGTEGEASCDARQDGHSSQGHSSPDSSRFVPTAGENGLRLPGRDRSQSPILGGTRYGGADACSATNASGNGTATSPDGTFMSLYAPPLLAPLFARARAADRQDCVEDSQVGGSKKRARSRGLAWPTSDVTEKARDALRLALSSSQYQASASPDGGPRRHMSTDLAAGAHPSDAQNRAKRRPGVVAEQGLPDSPSKVEDMEDATLKQSSPPAVADLAKNSDNLQSLSRMAVPKKIRPAWPREDAPMPGVRFAKDRNSWVAFWCENGKQNYKSFSNKKFGCERARLMAIAARHAFDQRVARQQLQQYQQQLNEQQQAKHLHVKKQPRSLAPRLPAENPPVGNRTVASELSVDAPTSRPIAAAGLSDDNSEHEANIGLSERVKDAKDERPALALNRLGLLDEASAEVLGKAALGLSFAELQKLAESLEIPQNLYSSHQNLLQAASELAATSSSGVVPDVKHDLGDAKKDLVKMQGCLNLQKATEMDLAHTRHLVNSSEPKIAHLDLMQASEQTDRFAQRNAAGMADDAMMLESALEKMRDSAVRLQEKIVCGS</sequence>
<dbReference type="AlphaFoldDB" id="A0A2A9MLF9"/>
<feature type="domain" description="AP2/ERF" evidence="8">
    <location>
        <begin position="705"/>
        <end position="753"/>
    </location>
</feature>
<gene>
    <name evidence="9" type="ORF">BESB_050480</name>
</gene>
<feature type="coiled-coil region" evidence="6">
    <location>
        <begin position="754"/>
        <end position="781"/>
    </location>
</feature>
<feature type="region of interest" description="Disordered" evidence="7">
    <location>
        <begin position="564"/>
        <end position="588"/>
    </location>
</feature>
<keyword evidence="2" id="KW-0805">Transcription regulation</keyword>
<comment type="subcellular location">
    <subcellularLocation>
        <location evidence="1">Nucleus</location>
    </subcellularLocation>
</comment>
<dbReference type="OrthoDB" id="331389at2759"/>
<evidence type="ECO:0000256" key="1">
    <source>
        <dbReference type="ARBA" id="ARBA00004123"/>
    </source>
</evidence>
<evidence type="ECO:0000256" key="5">
    <source>
        <dbReference type="ARBA" id="ARBA00023242"/>
    </source>
</evidence>
<dbReference type="RefSeq" id="XP_029220865.1">
    <property type="nucleotide sequence ID" value="XM_029363499.1"/>
</dbReference>
<dbReference type="VEuPathDB" id="ToxoDB:BESB_050480"/>
<protein>
    <submittedName>
        <fullName evidence="9">AP2 domain transcription factor AP2IX-1</fullName>
    </submittedName>
</protein>
<evidence type="ECO:0000313" key="10">
    <source>
        <dbReference type="Proteomes" id="UP000224006"/>
    </source>
</evidence>
<evidence type="ECO:0000256" key="4">
    <source>
        <dbReference type="ARBA" id="ARBA00023163"/>
    </source>
</evidence>
<evidence type="ECO:0000259" key="8">
    <source>
        <dbReference type="Pfam" id="PF00847"/>
    </source>
</evidence>
<dbReference type="Pfam" id="PF00847">
    <property type="entry name" value="AP2"/>
    <property type="match status" value="1"/>
</dbReference>
<evidence type="ECO:0000313" key="9">
    <source>
        <dbReference type="EMBL" id="PFH36856.1"/>
    </source>
</evidence>
<feature type="region of interest" description="Disordered" evidence="7">
    <location>
        <begin position="602"/>
        <end position="673"/>
    </location>
</feature>
<dbReference type="Proteomes" id="UP000224006">
    <property type="component" value="Chromosome III"/>
</dbReference>
<dbReference type="InterPro" id="IPR001471">
    <property type="entry name" value="AP2/ERF_dom"/>
</dbReference>
<feature type="region of interest" description="Disordered" evidence="7">
    <location>
        <begin position="372"/>
        <end position="396"/>
    </location>
</feature>